<keyword evidence="10" id="KW-1185">Reference proteome</keyword>
<keyword evidence="6 7" id="KW-0539">Nucleus</keyword>
<keyword evidence="2" id="KW-0509">mRNA transport</keyword>
<evidence type="ECO:0000256" key="4">
    <source>
        <dbReference type="ARBA" id="ARBA00023010"/>
    </source>
</evidence>
<dbReference type="KEGG" id="glz:GLAREA_02792"/>
<accession>S3DK13</accession>
<feature type="compositionally biased region" description="Basic and acidic residues" evidence="8">
    <location>
        <begin position="22"/>
        <end position="35"/>
    </location>
</feature>
<reference evidence="9 10" key="1">
    <citation type="journal article" date="2013" name="BMC Genomics">
        <title>Genomics-driven discovery of the pneumocandin biosynthetic gene cluster in the fungus Glarea lozoyensis.</title>
        <authorList>
            <person name="Chen L."/>
            <person name="Yue Q."/>
            <person name="Zhang X."/>
            <person name="Xiang M."/>
            <person name="Wang C."/>
            <person name="Li S."/>
            <person name="Che Y."/>
            <person name="Ortiz-Lopez F.J."/>
            <person name="Bills G.F."/>
            <person name="Liu X."/>
            <person name="An Z."/>
        </authorList>
    </citation>
    <scope>NUCLEOTIDE SEQUENCE [LARGE SCALE GENOMIC DNA]</scope>
    <source>
        <strain evidence="10">ATCC 20868 / MF5171</strain>
    </source>
</reference>
<protein>
    <recommendedName>
        <fullName evidence="7">Nuclear pore complex protein</fullName>
    </recommendedName>
</protein>
<keyword evidence="4 7" id="KW-0811">Translocation</keyword>
<gene>
    <name evidence="9" type="ORF">GLAREA_02792</name>
</gene>
<dbReference type="Pfam" id="PF04121">
    <property type="entry name" value="Nup84_Nup100"/>
    <property type="match status" value="1"/>
</dbReference>
<evidence type="ECO:0000256" key="6">
    <source>
        <dbReference type="ARBA" id="ARBA00023242"/>
    </source>
</evidence>
<proteinExistence type="inferred from homology"/>
<comment type="subunit">
    <text evidence="7">Part of the nuclear pore complex (NPC).</text>
</comment>
<keyword evidence="5 7" id="KW-0906">Nuclear pore complex</keyword>
<evidence type="ECO:0000313" key="10">
    <source>
        <dbReference type="Proteomes" id="UP000016922"/>
    </source>
</evidence>
<dbReference type="Gene3D" id="1.20.190.50">
    <property type="match status" value="1"/>
</dbReference>
<dbReference type="GO" id="GO:0031080">
    <property type="term" value="C:nuclear pore outer ring"/>
    <property type="evidence" value="ECO:0007669"/>
    <property type="project" value="TreeGrafter"/>
</dbReference>
<comment type="similarity">
    <text evidence="7">Belongs to the nucleoporin Nup84/Nup107 family.</text>
</comment>
<dbReference type="HOGENOM" id="CLU_005882_1_0_1"/>
<comment type="function">
    <text evidence="7">Functions as a component of the nuclear pore complex (NPC).</text>
</comment>
<evidence type="ECO:0000256" key="5">
    <source>
        <dbReference type="ARBA" id="ARBA00023132"/>
    </source>
</evidence>
<dbReference type="Proteomes" id="UP000016922">
    <property type="component" value="Unassembled WGS sequence"/>
</dbReference>
<dbReference type="OrthoDB" id="3098at2759"/>
<dbReference type="GO" id="GO:0006406">
    <property type="term" value="P:mRNA export from nucleus"/>
    <property type="evidence" value="ECO:0007669"/>
    <property type="project" value="TreeGrafter"/>
</dbReference>
<organism evidence="9 10">
    <name type="scientific">Glarea lozoyensis (strain ATCC 20868 / MF5171)</name>
    <dbReference type="NCBI Taxonomy" id="1116229"/>
    <lineage>
        <taxon>Eukaryota</taxon>
        <taxon>Fungi</taxon>
        <taxon>Dikarya</taxon>
        <taxon>Ascomycota</taxon>
        <taxon>Pezizomycotina</taxon>
        <taxon>Leotiomycetes</taxon>
        <taxon>Helotiales</taxon>
        <taxon>Helotiaceae</taxon>
        <taxon>Glarea</taxon>
    </lineage>
</organism>
<dbReference type="PANTHER" id="PTHR13003:SF2">
    <property type="entry name" value="NUCLEAR PORE COMPLEX PROTEIN NUP107"/>
    <property type="match status" value="1"/>
</dbReference>
<keyword evidence="1 7" id="KW-0813">Transport</keyword>
<dbReference type="Gene3D" id="1.10.3450.20">
    <property type="match status" value="1"/>
</dbReference>
<dbReference type="InterPro" id="IPR007252">
    <property type="entry name" value="Nup84/Nup107"/>
</dbReference>
<dbReference type="GO" id="GO:0006606">
    <property type="term" value="P:protein import into nucleus"/>
    <property type="evidence" value="ECO:0007669"/>
    <property type="project" value="TreeGrafter"/>
</dbReference>
<dbReference type="EMBL" id="KE145370">
    <property type="protein sequence ID" value="EPE26878.1"/>
    <property type="molecule type" value="Genomic_DNA"/>
</dbReference>
<dbReference type="PANTHER" id="PTHR13003">
    <property type="entry name" value="NUP107-RELATED"/>
    <property type="match status" value="1"/>
</dbReference>
<name>S3DK13_GLAL2</name>
<keyword evidence="3" id="KW-0653">Protein transport</keyword>
<comment type="subcellular location">
    <subcellularLocation>
        <location evidence="7">Nucleus</location>
        <location evidence="7">Nuclear pore complex</location>
    </subcellularLocation>
    <subcellularLocation>
        <location evidence="7">Nucleus membrane</location>
    </subcellularLocation>
</comment>
<evidence type="ECO:0000256" key="8">
    <source>
        <dbReference type="SAM" id="MobiDB-lite"/>
    </source>
</evidence>
<evidence type="ECO:0000256" key="2">
    <source>
        <dbReference type="ARBA" id="ARBA00022816"/>
    </source>
</evidence>
<dbReference type="OMA" id="RYQGFCK"/>
<dbReference type="GO" id="GO:0000973">
    <property type="term" value="P:post-transcriptional tethering of RNA polymerase II gene DNA at nuclear periphery"/>
    <property type="evidence" value="ECO:0007669"/>
    <property type="project" value="TreeGrafter"/>
</dbReference>
<dbReference type="AlphaFoldDB" id="S3DK13"/>
<sequence>MAPMTRSGRASSIPLAMSEGLRPPKERLDSTREVSVDPASSYGEDAMMSGEEENGYHGRQLQLQGSEDHEDILHPLREAANRVGREVEKFAEVLDGYNPLRVTEKEERHARTIELIDQYHAIAKETLGRLREQHAADHRKKNGKAWRKKMRGIKITQETDEIDSEESDEEEFSEKLGHTTVDDMQRWEQEAQTWDLLARLVRLRYLQPQTEKPQATPVNKYSTAKELWEDFLATDELAIERKTVLDWLKDAADESGEDIDEMVQELQHNADRGDMIAHGWLHTNLQIKNVKRLKAAKETIDPSSGVASALMNTAGTELLVTQLDPDAVTRQGRAIQPEDQYFERAVWLGCYEMLRRGRSQSDVREWCVERSQVWRAVSMAGLPDEQLDEENEEGLDPESWILWRRMCYALAHNEVTDEYECAVYGILSGDSGSVEPVCRTFDDFIFAHYNALLRTQFDHYLQRIFHDNSIAATVGSFGISDAVQKHGESHSSGKRLIEIVGNDPRTKKEMSQPMKMLQGVLVANDFQTFIHQQGLALSKFANAKSRSNLIPAETIEPDNANKYVALDDHDSLRVFAHVLLVFMSLDVDLGGIWTQTAVENVIVAYISFLRFSGKEELIPLYCSQLSGNRKYATLSRNLIDITDREQRVTQIRLIRELGLDVQQFVRMQAQYLFQDFSDTTRDYPATRSFQLLRTGDNGRREIIPDFFGDETEDIPRPDLLLIRSLEWYLLIDGLWSETFEIGTMLYLRFFKHGHLRAAMTLLLKVHSNDVVIHKTQALLGRRYNKFEDLENQNENDEDLTEILDGSAGQMRELKAYMVREARNYRDFEAFVTSLDSIETANSLYTLMDETQSFAEKKHFKSGLADTMKQCLSVIPKLLDGWLLTAPNDNDMAEFTLLREAYLPETILAYINVLEFAGKKLTRDFLLSCMDLSAEIAKEGSDVLVLFEKTGRLQELVEAFASASKQLLILSSDKKSAGSRSKKLRSKGWTHDLWSIKP</sequence>
<dbReference type="GO" id="GO:0017056">
    <property type="term" value="F:structural constituent of nuclear pore"/>
    <property type="evidence" value="ECO:0007669"/>
    <property type="project" value="UniProtKB-UniRule"/>
</dbReference>
<feature type="region of interest" description="Disordered" evidence="8">
    <location>
        <begin position="1"/>
        <end position="57"/>
    </location>
</feature>
<evidence type="ECO:0000256" key="1">
    <source>
        <dbReference type="ARBA" id="ARBA00022448"/>
    </source>
</evidence>
<evidence type="ECO:0000256" key="3">
    <source>
        <dbReference type="ARBA" id="ARBA00022927"/>
    </source>
</evidence>
<dbReference type="RefSeq" id="XP_008086068.1">
    <property type="nucleotide sequence ID" value="XM_008087877.1"/>
</dbReference>
<keyword evidence="7" id="KW-0472">Membrane</keyword>
<evidence type="ECO:0000313" key="9">
    <source>
        <dbReference type="EMBL" id="EPE26878.1"/>
    </source>
</evidence>
<dbReference type="STRING" id="1116229.S3DK13"/>
<dbReference type="GO" id="GO:0031965">
    <property type="term" value="C:nuclear membrane"/>
    <property type="evidence" value="ECO:0007669"/>
    <property type="project" value="UniProtKB-SubCell"/>
</dbReference>
<evidence type="ECO:0000256" key="7">
    <source>
        <dbReference type="RuleBase" id="RU365072"/>
    </source>
</evidence>
<dbReference type="eggNOG" id="KOG1964">
    <property type="taxonomic scope" value="Eukaryota"/>
</dbReference>
<dbReference type="GeneID" id="19461848"/>